<dbReference type="InterPro" id="IPR009057">
    <property type="entry name" value="Homeodomain-like_sf"/>
</dbReference>
<comment type="caution">
    <text evidence="2">The sequence shown here is derived from an EMBL/GenBank/DDBJ whole genome shotgun (WGS) entry which is preliminary data.</text>
</comment>
<evidence type="ECO:0000313" key="2">
    <source>
        <dbReference type="EMBL" id="TCT21225.1"/>
    </source>
</evidence>
<dbReference type="Proteomes" id="UP000295717">
    <property type="component" value="Unassembled WGS sequence"/>
</dbReference>
<dbReference type="Gene3D" id="3.30.420.10">
    <property type="entry name" value="Ribonuclease H-like superfamily/Ribonuclease H"/>
    <property type="match status" value="1"/>
</dbReference>
<organism evidence="2 3">
    <name type="scientific">Thiobaca trueperi</name>
    <dbReference type="NCBI Taxonomy" id="127458"/>
    <lineage>
        <taxon>Bacteria</taxon>
        <taxon>Pseudomonadati</taxon>
        <taxon>Pseudomonadota</taxon>
        <taxon>Gammaproteobacteria</taxon>
        <taxon>Chromatiales</taxon>
        <taxon>Chromatiaceae</taxon>
        <taxon>Thiobaca</taxon>
    </lineage>
</organism>
<dbReference type="GO" id="GO:0015074">
    <property type="term" value="P:DNA integration"/>
    <property type="evidence" value="ECO:0007669"/>
    <property type="project" value="InterPro"/>
</dbReference>
<dbReference type="InterPro" id="IPR036397">
    <property type="entry name" value="RNaseH_sf"/>
</dbReference>
<keyword evidence="3" id="KW-1185">Reference proteome</keyword>
<dbReference type="InterPro" id="IPR001584">
    <property type="entry name" value="Integrase_cat-core"/>
</dbReference>
<dbReference type="GO" id="GO:0003676">
    <property type="term" value="F:nucleic acid binding"/>
    <property type="evidence" value="ECO:0007669"/>
    <property type="project" value="InterPro"/>
</dbReference>
<name>A0A4R3MY01_9GAMM</name>
<dbReference type="Pfam" id="PF13683">
    <property type="entry name" value="rve_3"/>
    <property type="match status" value="1"/>
</dbReference>
<feature type="domain" description="Integrase catalytic" evidence="1">
    <location>
        <begin position="52"/>
        <end position="230"/>
    </location>
</feature>
<evidence type="ECO:0000313" key="3">
    <source>
        <dbReference type="Proteomes" id="UP000295717"/>
    </source>
</evidence>
<proteinExistence type="predicted"/>
<dbReference type="PROSITE" id="PS50994">
    <property type="entry name" value="INTEGRASE"/>
    <property type="match status" value="1"/>
</dbReference>
<reference evidence="2 3" key="1">
    <citation type="submission" date="2019-03" db="EMBL/GenBank/DDBJ databases">
        <title>Genomic Encyclopedia of Type Strains, Phase IV (KMG-IV): sequencing the most valuable type-strain genomes for metagenomic binning, comparative biology and taxonomic classification.</title>
        <authorList>
            <person name="Goeker M."/>
        </authorList>
    </citation>
    <scope>NUCLEOTIDE SEQUENCE [LARGE SCALE GENOMIC DNA]</scope>
    <source>
        <strain evidence="2 3">DSM 13587</strain>
    </source>
</reference>
<gene>
    <name evidence="2" type="ORF">EDC35_10480</name>
</gene>
<dbReference type="SUPFAM" id="SSF46689">
    <property type="entry name" value="Homeodomain-like"/>
    <property type="match status" value="1"/>
</dbReference>
<dbReference type="SUPFAM" id="SSF53098">
    <property type="entry name" value="Ribonuclease H-like"/>
    <property type="match status" value="1"/>
</dbReference>
<dbReference type="InterPro" id="IPR012337">
    <property type="entry name" value="RNaseH-like_sf"/>
</dbReference>
<accession>A0A4R3MY01</accession>
<dbReference type="AlphaFoldDB" id="A0A4R3MY01"/>
<evidence type="ECO:0000259" key="1">
    <source>
        <dbReference type="PROSITE" id="PS50994"/>
    </source>
</evidence>
<protein>
    <submittedName>
        <fullName evidence="2">Integrase-like protein</fullName>
    </submittedName>
</protein>
<sequence>MNLNLHRNARTTPAIRQELRESTKSERELAREYNLNRATVRKWRRRETDQDASHRPHRIHATLSSVQEQVVVALRQTLLLPLDDLLAVTREFIHPAVSRSGLDRCLRRHGVSNLSALIPQPEGETQPVKTFKDYEPGFVHKEFTDRFCATGEREPTGRHLFDQGCAHHGIEHRLIAPRHPQTNGMVERFNGRIAEVLATTRFDSAQNLADTLTGYVRLYNHQIPQSEHTA</sequence>
<dbReference type="EMBL" id="SMAO01000004">
    <property type="protein sequence ID" value="TCT21225.1"/>
    <property type="molecule type" value="Genomic_DNA"/>
</dbReference>